<dbReference type="GO" id="GO:0003700">
    <property type="term" value="F:DNA-binding transcription factor activity"/>
    <property type="evidence" value="ECO:0007669"/>
    <property type="project" value="TreeGrafter"/>
</dbReference>
<evidence type="ECO:0000256" key="3">
    <source>
        <dbReference type="ARBA" id="ARBA00023163"/>
    </source>
</evidence>
<dbReference type="SUPFAM" id="SSF47413">
    <property type="entry name" value="lambda repressor-like DNA-binding domains"/>
    <property type="match status" value="1"/>
</dbReference>
<dbReference type="InterPro" id="IPR000843">
    <property type="entry name" value="HTH_LacI"/>
</dbReference>
<dbReference type="PANTHER" id="PTHR30146:SF109">
    <property type="entry name" value="HTH-TYPE TRANSCRIPTIONAL REGULATOR GALS"/>
    <property type="match status" value="1"/>
</dbReference>
<dbReference type="SUPFAM" id="SSF53822">
    <property type="entry name" value="Periplasmic binding protein-like I"/>
    <property type="match status" value="1"/>
</dbReference>
<protein>
    <submittedName>
        <fullName evidence="5">Transcriptional regulator, LacI family</fullName>
    </submittedName>
</protein>
<gene>
    <name evidence="5" type="ORF">SAMN04489717_3352</name>
</gene>
<dbReference type="InterPro" id="IPR010982">
    <property type="entry name" value="Lambda_DNA-bd_dom_sf"/>
</dbReference>
<reference evidence="5 6" key="1">
    <citation type="submission" date="2016-10" db="EMBL/GenBank/DDBJ databases">
        <authorList>
            <person name="de Groot N.N."/>
        </authorList>
    </citation>
    <scope>NUCLEOTIDE SEQUENCE [LARGE SCALE GENOMIC DNA]</scope>
    <source>
        <strain evidence="5 6">DSM 22024</strain>
    </source>
</reference>
<dbReference type="Pfam" id="PF00356">
    <property type="entry name" value="LacI"/>
    <property type="match status" value="1"/>
</dbReference>
<keyword evidence="1" id="KW-0805">Transcription regulation</keyword>
<keyword evidence="2" id="KW-0238">DNA-binding</keyword>
<evidence type="ECO:0000313" key="6">
    <source>
        <dbReference type="Proteomes" id="UP000198983"/>
    </source>
</evidence>
<dbReference type="GO" id="GO:0000976">
    <property type="term" value="F:transcription cis-regulatory region binding"/>
    <property type="evidence" value="ECO:0007669"/>
    <property type="project" value="TreeGrafter"/>
</dbReference>
<evidence type="ECO:0000313" key="5">
    <source>
        <dbReference type="EMBL" id="SDS64055.1"/>
    </source>
</evidence>
<proteinExistence type="predicted"/>
<dbReference type="Pfam" id="PF00532">
    <property type="entry name" value="Peripla_BP_1"/>
    <property type="match status" value="1"/>
</dbReference>
<keyword evidence="6" id="KW-1185">Reference proteome</keyword>
<evidence type="ECO:0000259" key="4">
    <source>
        <dbReference type="PROSITE" id="PS50932"/>
    </source>
</evidence>
<feature type="domain" description="HTH lacI-type" evidence="4">
    <location>
        <begin position="9"/>
        <end position="63"/>
    </location>
</feature>
<dbReference type="InterPro" id="IPR028082">
    <property type="entry name" value="Peripla_BP_I"/>
</dbReference>
<dbReference type="SMART" id="SM00354">
    <property type="entry name" value="HTH_LACI"/>
    <property type="match status" value="1"/>
</dbReference>
<accession>A0A1H1TUR9</accession>
<dbReference type="EMBL" id="LT629732">
    <property type="protein sequence ID" value="SDS64055.1"/>
    <property type="molecule type" value="Genomic_DNA"/>
</dbReference>
<dbReference type="Gene3D" id="1.10.260.40">
    <property type="entry name" value="lambda repressor-like DNA-binding domains"/>
    <property type="match status" value="1"/>
</dbReference>
<dbReference type="PANTHER" id="PTHR30146">
    <property type="entry name" value="LACI-RELATED TRANSCRIPTIONAL REPRESSOR"/>
    <property type="match status" value="1"/>
</dbReference>
<sequence length="335" mass="36089">MPDDARSRPSLKDVALATGLSIKTVSRALRGERNVAEATRKLVEAEADRLGVQVNDVAAGLRRKSQAMTSVGVLLGDFANPFFAQMLKGIDSIAAKHRHLVLTADAQYSAETERNAIRSFLAHRVAGLIIAPSGEDLSYLRTRAPYSPAVVCVDSPPLGAEDRIDSVTTTNFASTKTGVAQLIARGHRTIGYVGHPRSGGGASERWAGYLAALAEAGIKPDQTMIRHDLVTEADAAEAIEQILSQTRPDALMVDNNRLCTGVLQSPAYARLRPELLSFDNFALAAQFGVTVIDSNPYELGRAGAQLLFDRLTNPDRPAQRVQVRAKLVVHADPIY</sequence>
<dbReference type="Proteomes" id="UP000198983">
    <property type="component" value="Chromosome I"/>
</dbReference>
<name>A0A1H1TUR9_9ACTN</name>
<dbReference type="PROSITE" id="PS50932">
    <property type="entry name" value="HTH_LACI_2"/>
    <property type="match status" value="1"/>
</dbReference>
<evidence type="ECO:0000256" key="2">
    <source>
        <dbReference type="ARBA" id="ARBA00023125"/>
    </source>
</evidence>
<dbReference type="AlphaFoldDB" id="A0A1H1TUR9"/>
<dbReference type="CDD" id="cd01392">
    <property type="entry name" value="HTH_LacI"/>
    <property type="match status" value="1"/>
</dbReference>
<dbReference type="Gene3D" id="3.40.50.2300">
    <property type="match status" value="2"/>
</dbReference>
<dbReference type="InterPro" id="IPR001761">
    <property type="entry name" value="Peripla_BP/Lac1_sug-bd_dom"/>
</dbReference>
<keyword evidence="3" id="KW-0804">Transcription</keyword>
<evidence type="ECO:0000256" key="1">
    <source>
        <dbReference type="ARBA" id="ARBA00023015"/>
    </source>
</evidence>
<organism evidence="5 6">
    <name type="scientific">Actinopolymorpha singaporensis</name>
    <dbReference type="NCBI Taxonomy" id="117157"/>
    <lineage>
        <taxon>Bacteria</taxon>
        <taxon>Bacillati</taxon>
        <taxon>Actinomycetota</taxon>
        <taxon>Actinomycetes</taxon>
        <taxon>Propionibacteriales</taxon>
        <taxon>Actinopolymorphaceae</taxon>
        <taxon>Actinopolymorpha</taxon>
    </lineage>
</organism>
<dbReference type="STRING" id="117157.SAMN04489717_3352"/>
<dbReference type="CDD" id="cd06267">
    <property type="entry name" value="PBP1_LacI_sugar_binding-like"/>
    <property type="match status" value="1"/>
</dbReference>